<dbReference type="GO" id="GO:0005524">
    <property type="term" value="F:ATP binding"/>
    <property type="evidence" value="ECO:0007669"/>
    <property type="project" value="UniProtKB-KW"/>
</dbReference>
<dbReference type="Proteomes" id="UP000614424">
    <property type="component" value="Unassembled WGS sequence"/>
</dbReference>
<dbReference type="PANTHER" id="PTHR44936">
    <property type="entry name" value="SENSOR PROTEIN CREC"/>
    <property type="match status" value="1"/>
</dbReference>
<dbReference type="InterPro" id="IPR003594">
    <property type="entry name" value="HATPase_dom"/>
</dbReference>
<evidence type="ECO:0000259" key="7">
    <source>
        <dbReference type="PROSITE" id="PS50109"/>
    </source>
</evidence>
<dbReference type="PANTHER" id="PTHR44936:SF10">
    <property type="entry name" value="SENSOR PROTEIN RSTB"/>
    <property type="match status" value="1"/>
</dbReference>
<keyword evidence="6" id="KW-0067">ATP-binding</keyword>
<evidence type="ECO:0000256" key="3">
    <source>
        <dbReference type="ARBA" id="ARBA00022679"/>
    </source>
</evidence>
<keyword evidence="3" id="KW-0808">Transferase</keyword>
<sequence length="278" mass="31552">MSDYPEESKLEKSWESAARQFNMEAVVGHLFAGTIHNLNGVVQAFSMQVDLLQSMFEQCERFIEKLKIVISDGAGSDDLEKLENLLKQRAKLTQMLRDKALFGQNILHRNVLPFPYLHQEAKDSPWPCSLNTLLEQEIDFLCADSFFKHKVDKKLSFDPSLPQSIQSAVDLHQLFFALLDNSIAAMKSSEVNGESNQLKVTTLLQDKCIEVTISDSGIGIAPDVLPRIYDPFFSTMKDKRGLGLYFAKTICDHHVWKISCISPRRPTVFQIIIPLEDM</sequence>
<evidence type="ECO:0000256" key="1">
    <source>
        <dbReference type="ARBA" id="ARBA00000085"/>
    </source>
</evidence>
<dbReference type="AlphaFoldDB" id="A0A8J6NEK3"/>
<evidence type="ECO:0000256" key="2">
    <source>
        <dbReference type="ARBA" id="ARBA00012438"/>
    </source>
</evidence>
<gene>
    <name evidence="8" type="ORF">H8E41_09435</name>
</gene>
<dbReference type="PROSITE" id="PS50109">
    <property type="entry name" value="HIS_KIN"/>
    <property type="match status" value="1"/>
</dbReference>
<dbReference type="InterPro" id="IPR005467">
    <property type="entry name" value="His_kinase_dom"/>
</dbReference>
<dbReference type="Gene3D" id="3.30.565.10">
    <property type="entry name" value="Histidine kinase-like ATPase, C-terminal domain"/>
    <property type="match status" value="1"/>
</dbReference>
<protein>
    <recommendedName>
        <fullName evidence="2">histidine kinase</fullName>
        <ecNumber evidence="2">2.7.13.3</ecNumber>
    </recommendedName>
</protein>
<comment type="caution">
    <text evidence="8">The sequence shown here is derived from an EMBL/GenBank/DDBJ whole genome shotgun (WGS) entry which is preliminary data.</text>
</comment>
<evidence type="ECO:0000256" key="6">
    <source>
        <dbReference type="ARBA" id="ARBA00022840"/>
    </source>
</evidence>
<dbReference type="Pfam" id="PF02518">
    <property type="entry name" value="HATPase_c"/>
    <property type="match status" value="1"/>
</dbReference>
<dbReference type="PRINTS" id="PR00344">
    <property type="entry name" value="BCTRLSENSOR"/>
</dbReference>
<evidence type="ECO:0000256" key="4">
    <source>
        <dbReference type="ARBA" id="ARBA00022741"/>
    </source>
</evidence>
<evidence type="ECO:0000256" key="5">
    <source>
        <dbReference type="ARBA" id="ARBA00022777"/>
    </source>
</evidence>
<dbReference type="InterPro" id="IPR050980">
    <property type="entry name" value="2C_sensor_his_kinase"/>
</dbReference>
<evidence type="ECO:0000313" key="9">
    <source>
        <dbReference type="Proteomes" id="UP000614424"/>
    </source>
</evidence>
<dbReference type="SUPFAM" id="SSF55874">
    <property type="entry name" value="ATPase domain of HSP90 chaperone/DNA topoisomerase II/histidine kinase"/>
    <property type="match status" value="1"/>
</dbReference>
<dbReference type="InterPro" id="IPR036890">
    <property type="entry name" value="HATPase_C_sf"/>
</dbReference>
<accession>A0A8J6NEK3</accession>
<organism evidence="8 9">
    <name type="scientific">Candidatus Desulfobia pelagia</name>
    <dbReference type="NCBI Taxonomy" id="2841692"/>
    <lineage>
        <taxon>Bacteria</taxon>
        <taxon>Pseudomonadati</taxon>
        <taxon>Thermodesulfobacteriota</taxon>
        <taxon>Desulfobulbia</taxon>
        <taxon>Desulfobulbales</taxon>
        <taxon>Desulfobulbaceae</taxon>
        <taxon>Candidatus Desulfobia</taxon>
    </lineage>
</organism>
<evidence type="ECO:0000313" key="8">
    <source>
        <dbReference type="EMBL" id="MBC8318117.1"/>
    </source>
</evidence>
<dbReference type="EC" id="2.7.13.3" evidence="2"/>
<dbReference type="EMBL" id="JACNJZ010000131">
    <property type="protein sequence ID" value="MBC8318117.1"/>
    <property type="molecule type" value="Genomic_DNA"/>
</dbReference>
<proteinExistence type="predicted"/>
<keyword evidence="5 8" id="KW-0418">Kinase</keyword>
<dbReference type="GO" id="GO:0004673">
    <property type="term" value="F:protein histidine kinase activity"/>
    <property type="evidence" value="ECO:0007669"/>
    <property type="project" value="UniProtKB-EC"/>
</dbReference>
<reference evidence="8 9" key="1">
    <citation type="submission" date="2020-08" db="EMBL/GenBank/DDBJ databases">
        <title>Bridging the membrane lipid divide: bacteria of the FCB group superphylum have the potential to synthesize archaeal ether lipids.</title>
        <authorList>
            <person name="Villanueva L."/>
            <person name="Von Meijenfeldt F.A.B."/>
            <person name="Westbye A.B."/>
            <person name="Yadav S."/>
            <person name="Hopmans E.C."/>
            <person name="Dutilh B.E."/>
            <person name="Sinninghe Damste J.S."/>
        </authorList>
    </citation>
    <scope>NUCLEOTIDE SEQUENCE [LARGE SCALE GENOMIC DNA]</scope>
    <source>
        <strain evidence="8">NIOZ-UU47</strain>
    </source>
</reference>
<comment type="catalytic activity">
    <reaction evidence="1">
        <text>ATP + protein L-histidine = ADP + protein N-phospho-L-histidine.</text>
        <dbReference type="EC" id="2.7.13.3"/>
    </reaction>
</comment>
<dbReference type="InterPro" id="IPR004358">
    <property type="entry name" value="Sig_transdc_His_kin-like_C"/>
</dbReference>
<dbReference type="SMART" id="SM00387">
    <property type="entry name" value="HATPase_c"/>
    <property type="match status" value="1"/>
</dbReference>
<feature type="domain" description="Histidine kinase" evidence="7">
    <location>
        <begin position="171"/>
        <end position="277"/>
    </location>
</feature>
<keyword evidence="4" id="KW-0547">Nucleotide-binding</keyword>
<name>A0A8J6NEK3_9BACT</name>